<dbReference type="Pfam" id="PF13367">
    <property type="entry name" value="PrsW-protease"/>
    <property type="match status" value="1"/>
</dbReference>
<reference evidence="4 5" key="1">
    <citation type="journal article" date="2009" name="Int. J. Syst. Evol. Microbiol.">
        <title>Paenibacillus contaminans sp. nov., isolated from a contaminated laboratory plate.</title>
        <authorList>
            <person name="Chou J.H."/>
            <person name="Lee J.H."/>
            <person name="Lin M.C."/>
            <person name="Chang P.S."/>
            <person name="Arun A.B."/>
            <person name="Young C.C."/>
            <person name="Chen W.M."/>
        </authorList>
    </citation>
    <scope>NUCLEOTIDE SEQUENCE [LARGE SCALE GENOMIC DNA]</scope>
    <source>
        <strain evidence="4 5">CKOBP-6</strain>
    </source>
</reference>
<protein>
    <submittedName>
        <fullName evidence="4">Cyclic nucleotide-binding protein</fullName>
    </submittedName>
</protein>
<keyword evidence="1" id="KW-0010">Activator</keyword>
<dbReference type="AlphaFoldDB" id="A0A329MJC0"/>
<dbReference type="PANTHER" id="PTHR23011">
    <property type="entry name" value="CYCLIC NUCLEOTIDE-BINDING DOMAIN CONTAINING PROTEIN"/>
    <property type="match status" value="1"/>
</dbReference>
<evidence type="ECO:0000313" key="4">
    <source>
        <dbReference type="EMBL" id="RAV19732.1"/>
    </source>
</evidence>
<evidence type="ECO:0000256" key="1">
    <source>
        <dbReference type="ARBA" id="ARBA00023159"/>
    </source>
</evidence>
<dbReference type="PROSITE" id="PS00889">
    <property type="entry name" value="CNMP_BINDING_2"/>
    <property type="match status" value="1"/>
</dbReference>
<evidence type="ECO:0000313" key="5">
    <source>
        <dbReference type="Proteomes" id="UP000250369"/>
    </source>
</evidence>
<name>A0A329MJC0_9BACL</name>
<accession>A0A329MJC0</accession>
<dbReference type="InterPro" id="IPR026898">
    <property type="entry name" value="PrsW"/>
</dbReference>
<gene>
    <name evidence="4" type="ORF">DQG23_20010</name>
</gene>
<sequence>MDLDTVDKWLRQHPLLQGIPDHEIEMVARTIEVYAFEPGSYLYVENDPSSDCYILVQGRVRVTSRNLVGQTLTLAELGAGEIVGEMGLIRREPRSASIVAMEQVIALRLDYSLFERLADQSPLFYQSMLVNVRLRYIHSLLRKATIWSTIPDSELRGIAEITQLETVKQGQTIVRQGEAITSLYMISRGSVEIRSKGKHAVLREGDFFGETELLTDLPAFYQVKVLEDCELLTLDQSFFQSILAYYMPVKHQLLTMLSIRNPALLKSVVVPYNPEELQHSEQEKQDQLPQAKDKWITYLLWLGCGFVGLSILAFFVSNLGIRIAVLLMGGLFGPVTFVAYVRNQQILGFRSFRLAMIFVLTGLVAIPAAFALERLWMVVPSVAPPFLGSFYNPIIVAIVEECCKLLVFFILLRSHQVRFLMDAIVFGAAAGMGFAAIESILYGWTNLQTDSSLSMLVVLWVRTLLSPFGHGTWTAIAAVGLWMGLAKHTTLHSQQRNPWARIGMFLGLFAVSIGLHTLWNYSYASGSVRLLAMGAIGAIGISLLLGLIRRGRQLEFGTLRALNPEDTRVGGSSSHADLLCNGCGTYSPPSSRYCTRCGQALRIRAVGKS</sequence>
<dbReference type="Gene3D" id="2.60.120.10">
    <property type="entry name" value="Jelly Rolls"/>
    <property type="match status" value="2"/>
</dbReference>
<dbReference type="InterPro" id="IPR014710">
    <property type="entry name" value="RmlC-like_jellyroll"/>
</dbReference>
<dbReference type="CDD" id="cd00038">
    <property type="entry name" value="CAP_ED"/>
    <property type="match status" value="2"/>
</dbReference>
<feature type="transmembrane region" description="Helical" evidence="2">
    <location>
        <begin position="390"/>
        <end position="412"/>
    </location>
</feature>
<keyword evidence="5" id="KW-1185">Reference proteome</keyword>
<dbReference type="RefSeq" id="WP_113032637.1">
    <property type="nucleotide sequence ID" value="NZ_QMFB01000011.1"/>
</dbReference>
<feature type="transmembrane region" description="Helical" evidence="2">
    <location>
        <begin position="464"/>
        <end position="486"/>
    </location>
</feature>
<dbReference type="EMBL" id="QMFB01000011">
    <property type="protein sequence ID" value="RAV19732.1"/>
    <property type="molecule type" value="Genomic_DNA"/>
</dbReference>
<feature type="transmembrane region" description="Helical" evidence="2">
    <location>
        <begin position="530"/>
        <end position="548"/>
    </location>
</feature>
<organism evidence="4 5">
    <name type="scientific">Paenibacillus contaminans</name>
    <dbReference type="NCBI Taxonomy" id="450362"/>
    <lineage>
        <taxon>Bacteria</taxon>
        <taxon>Bacillati</taxon>
        <taxon>Bacillota</taxon>
        <taxon>Bacilli</taxon>
        <taxon>Bacillales</taxon>
        <taxon>Paenibacillaceae</taxon>
        <taxon>Paenibacillus</taxon>
    </lineage>
</organism>
<evidence type="ECO:0000259" key="3">
    <source>
        <dbReference type="PROSITE" id="PS50042"/>
    </source>
</evidence>
<feature type="transmembrane region" description="Helical" evidence="2">
    <location>
        <begin position="498"/>
        <end position="518"/>
    </location>
</feature>
<dbReference type="OrthoDB" id="153483at2"/>
<feature type="transmembrane region" description="Helical" evidence="2">
    <location>
        <begin position="321"/>
        <end position="340"/>
    </location>
</feature>
<feature type="transmembrane region" description="Helical" evidence="2">
    <location>
        <begin position="295"/>
        <end position="315"/>
    </location>
</feature>
<dbReference type="PROSITE" id="PS50042">
    <property type="entry name" value="CNMP_BINDING_3"/>
    <property type="match status" value="2"/>
</dbReference>
<feature type="domain" description="Cyclic nucleotide-binding" evidence="3">
    <location>
        <begin position="146"/>
        <end position="243"/>
    </location>
</feature>
<dbReference type="Proteomes" id="UP000250369">
    <property type="component" value="Unassembled WGS sequence"/>
</dbReference>
<dbReference type="Pfam" id="PF00027">
    <property type="entry name" value="cNMP_binding"/>
    <property type="match status" value="2"/>
</dbReference>
<dbReference type="InterPro" id="IPR000595">
    <property type="entry name" value="cNMP-bd_dom"/>
</dbReference>
<feature type="domain" description="Cyclic nucleotide-binding" evidence="3">
    <location>
        <begin position="15"/>
        <end position="117"/>
    </location>
</feature>
<keyword evidence="2" id="KW-1133">Transmembrane helix</keyword>
<comment type="caution">
    <text evidence="4">The sequence shown here is derived from an EMBL/GenBank/DDBJ whole genome shotgun (WGS) entry which is preliminary data.</text>
</comment>
<feature type="transmembrane region" description="Helical" evidence="2">
    <location>
        <begin position="352"/>
        <end position="370"/>
    </location>
</feature>
<dbReference type="SUPFAM" id="SSF51206">
    <property type="entry name" value="cAMP-binding domain-like"/>
    <property type="match status" value="2"/>
</dbReference>
<keyword evidence="2" id="KW-0472">Membrane</keyword>
<proteinExistence type="predicted"/>
<dbReference type="InterPro" id="IPR018488">
    <property type="entry name" value="cNMP-bd_CS"/>
</dbReference>
<dbReference type="PANTHER" id="PTHR23011:SF28">
    <property type="entry name" value="CYCLIC NUCLEOTIDE-BINDING DOMAIN CONTAINING PROTEIN"/>
    <property type="match status" value="1"/>
</dbReference>
<keyword evidence="2" id="KW-0812">Transmembrane</keyword>
<dbReference type="InterPro" id="IPR018490">
    <property type="entry name" value="cNMP-bd_dom_sf"/>
</dbReference>
<evidence type="ECO:0000256" key="2">
    <source>
        <dbReference type="SAM" id="Phobius"/>
    </source>
</evidence>
<dbReference type="SMART" id="SM00100">
    <property type="entry name" value="cNMP"/>
    <property type="match status" value="2"/>
</dbReference>
<feature type="transmembrane region" description="Helical" evidence="2">
    <location>
        <begin position="424"/>
        <end position="444"/>
    </location>
</feature>
<dbReference type="GO" id="GO:0008233">
    <property type="term" value="F:peptidase activity"/>
    <property type="evidence" value="ECO:0007669"/>
    <property type="project" value="InterPro"/>
</dbReference>